<feature type="domain" description="Reverse transcriptase" evidence="1">
    <location>
        <begin position="1"/>
        <end position="218"/>
    </location>
</feature>
<evidence type="ECO:0000259" key="1">
    <source>
        <dbReference type="PROSITE" id="PS50878"/>
    </source>
</evidence>
<dbReference type="PANTHER" id="PTHR33332">
    <property type="entry name" value="REVERSE TRANSCRIPTASE DOMAIN-CONTAINING PROTEIN"/>
    <property type="match status" value="1"/>
</dbReference>
<organism evidence="2 3">
    <name type="scientific">Oncorhynchus mykiss</name>
    <name type="common">Rainbow trout</name>
    <name type="synonym">Salmo gairdneri</name>
    <dbReference type="NCBI Taxonomy" id="8022"/>
    <lineage>
        <taxon>Eukaryota</taxon>
        <taxon>Metazoa</taxon>
        <taxon>Chordata</taxon>
        <taxon>Craniata</taxon>
        <taxon>Vertebrata</taxon>
        <taxon>Euteleostomi</taxon>
        <taxon>Actinopterygii</taxon>
        <taxon>Neopterygii</taxon>
        <taxon>Teleostei</taxon>
        <taxon>Protacanthopterygii</taxon>
        <taxon>Salmoniformes</taxon>
        <taxon>Salmonidae</taxon>
        <taxon>Salmoninae</taxon>
        <taxon>Oncorhynchus</taxon>
    </lineage>
</organism>
<dbReference type="SUPFAM" id="SSF56672">
    <property type="entry name" value="DNA/RNA polymerases"/>
    <property type="match status" value="1"/>
</dbReference>
<sequence>MAHINTIIPETRDPLQIAYHTNKSANYAISIAHRTGLSHLDKRNTYVRMLFIDCSSAFNTIVPSKLITKLRTLGLNTFLCIWILDFLMGLPLVVRVGNNTSTTLILNPGAPQGCMLSSLLYSLFTHDCTARHDSNTIIEFADDTTVVGLIPDNDEITYREKVRDLTVWCKDNNLSLNVIKTNEMIVDYRKRRNEHAPILIDRAVVEQVESFKFLGVHITNKLKWSKHTKTGVKRAQQNIFPLRRLKRFGMGPQILKRHYSCTIESILMGCITAWYGNCSASDRKALQRVVRTARYITGAKFPTIQDLYTRRCQRKVLKMVNDSSHPSYRLFSLLPHGKRYWSAKSRSKRILNSFYPQAIRLLNS</sequence>
<reference evidence="2" key="1">
    <citation type="submission" date="2020-07" db="EMBL/GenBank/DDBJ databases">
        <title>A long reads based de novo assembly of the rainbow trout Arlee double haploid line genome.</title>
        <authorList>
            <person name="Gao G."/>
            <person name="Palti Y."/>
        </authorList>
    </citation>
    <scope>NUCLEOTIDE SEQUENCE [LARGE SCALE GENOMIC DNA]</scope>
</reference>
<accession>A0A8C7TIT7</accession>
<reference evidence="2" key="3">
    <citation type="submission" date="2025-09" db="UniProtKB">
        <authorList>
            <consortium name="Ensembl"/>
        </authorList>
    </citation>
    <scope>IDENTIFICATION</scope>
</reference>
<evidence type="ECO:0000313" key="3">
    <source>
        <dbReference type="Proteomes" id="UP000694395"/>
    </source>
</evidence>
<proteinExistence type="predicted"/>
<dbReference type="Proteomes" id="UP000694395">
    <property type="component" value="Chromosome 8"/>
</dbReference>
<dbReference type="GeneTree" id="ENSGT01020000230367"/>
<reference evidence="2" key="2">
    <citation type="submission" date="2025-08" db="UniProtKB">
        <authorList>
            <consortium name="Ensembl"/>
        </authorList>
    </citation>
    <scope>IDENTIFICATION</scope>
</reference>
<dbReference type="Pfam" id="PF00078">
    <property type="entry name" value="RVT_1"/>
    <property type="match status" value="1"/>
</dbReference>
<dbReference type="InterPro" id="IPR000477">
    <property type="entry name" value="RT_dom"/>
</dbReference>
<evidence type="ECO:0000313" key="2">
    <source>
        <dbReference type="Ensembl" id="ENSOMYP00000081403.2"/>
    </source>
</evidence>
<keyword evidence="3" id="KW-1185">Reference proteome</keyword>
<dbReference type="InterPro" id="IPR043502">
    <property type="entry name" value="DNA/RNA_pol_sf"/>
</dbReference>
<dbReference type="Ensembl" id="ENSOMYT00000088685.2">
    <property type="protein sequence ID" value="ENSOMYP00000081403.2"/>
    <property type="gene ID" value="ENSOMYG00000037630.2"/>
</dbReference>
<protein>
    <recommendedName>
        <fullName evidence="1">Reverse transcriptase domain-containing protein</fullName>
    </recommendedName>
</protein>
<dbReference type="PROSITE" id="PS50878">
    <property type="entry name" value="RT_POL"/>
    <property type="match status" value="1"/>
</dbReference>
<dbReference type="AlphaFoldDB" id="A0A8C7TIT7"/>
<name>A0A8C7TIT7_ONCMY</name>